<accession>A0ABU2B347</accession>
<reference evidence="4 5" key="1">
    <citation type="submission" date="2023-07" db="EMBL/GenBank/DDBJ databases">
        <title>Sequencing the genomes of 1000 actinobacteria strains.</title>
        <authorList>
            <person name="Klenk H.-P."/>
        </authorList>
    </citation>
    <scope>NUCLEOTIDE SEQUENCE [LARGE SCALE GENOMIC DNA]</scope>
    <source>
        <strain evidence="4 5">DSM 22966</strain>
    </source>
</reference>
<gene>
    <name evidence="4" type="ORF">J2S62_002263</name>
</gene>
<keyword evidence="2" id="KW-1133">Transmembrane helix</keyword>
<dbReference type="Pfam" id="PF03816">
    <property type="entry name" value="LytR_cpsA_psr"/>
    <property type="match status" value="1"/>
</dbReference>
<evidence type="ECO:0000313" key="5">
    <source>
        <dbReference type="Proteomes" id="UP001183794"/>
    </source>
</evidence>
<dbReference type="PANTHER" id="PTHR33392:SF6">
    <property type="entry name" value="POLYISOPRENYL-TEICHOIC ACID--PEPTIDOGLYCAN TEICHOIC ACID TRANSFERASE TAGU"/>
    <property type="match status" value="1"/>
</dbReference>
<keyword evidence="2" id="KW-0472">Membrane</keyword>
<protein>
    <submittedName>
        <fullName evidence="4">LCP family protein required for cell wall assembly</fullName>
    </submittedName>
</protein>
<dbReference type="InterPro" id="IPR050922">
    <property type="entry name" value="LytR/CpsA/Psr_CW_biosynth"/>
</dbReference>
<dbReference type="PANTHER" id="PTHR33392">
    <property type="entry name" value="POLYISOPRENYL-TEICHOIC ACID--PEPTIDOGLYCAN TEICHOIC ACID TRANSFERASE TAGU"/>
    <property type="match status" value="1"/>
</dbReference>
<dbReference type="NCBIfam" id="TIGR00350">
    <property type="entry name" value="lytR_cpsA_psr"/>
    <property type="match status" value="1"/>
</dbReference>
<dbReference type="Proteomes" id="UP001183794">
    <property type="component" value="Unassembled WGS sequence"/>
</dbReference>
<evidence type="ECO:0000256" key="2">
    <source>
        <dbReference type="SAM" id="Phobius"/>
    </source>
</evidence>
<name>A0ABU2B347_9MICC</name>
<comment type="similarity">
    <text evidence="1">Belongs to the LytR/CpsA/Psr (LCP) family.</text>
</comment>
<dbReference type="RefSeq" id="WP_310174774.1">
    <property type="nucleotide sequence ID" value="NZ_BAABHE010000002.1"/>
</dbReference>
<dbReference type="EMBL" id="JAVDYJ010000001">
    <property type="protein sequence ID" value="MDR7348006.1"/>
    <property type="molecule type" value="Genomic_DNA"/>
</dbReference>
<evidence type="ECO:0000313" key="4">
    <source>
        <dbReference type="EMBL" id="MDR7348006.1"/>
    </source>
</evidence>
<feature type="domain" description="Cell envelope-related transcriptional attenuator" evidence="3">
    <location>
        <begin position="103"/>
        <end position="243"/>
    </location>
</feature>
<dbReference type="Gene3D" id="3.40.630.190">
    <property type="entry name" value="LCP protein"/>
    <property type="match status" value="1"/>
</dbReference>
<evidence type="ECO:0000259" key="3">
    <source>
        <dbReference type="Pfam" id="PF03816"/>
    </source>
</evidence>
<proteinExistence type="inferred from homology"/>
<dbReference type="InterPro" id="IPR004474">
    <property type="entry name" value="LytR_CpsA_psr"/>
</dbReference>
<comment type="caution">
    <text evidence="4">The sequence shown here is derived from an EMBL/GenBank/DDBJ whole genome shotgun (WGS) entry which is preliminary data.</text>
</comment>
<keyword evidence="2" id="KW-0812">Transmembrane</keyword>
<sequence>MSHNTMEILNGEERAPSKKKKALFWTLGAFLVVLLIAGAIVWAALSKLQDFETIESAFPDNSLRPAASEPAEGEDDASMNILLLGSDSRADTSTPVLDDIGNRADTIMVAHIPSDRSGVQIMSIMRDSWLEIPGHGHAKINAAMAYGGVPLMVQTVEGLLDQRIDHVAVVDFNGFQNMTDALGGVRINNPRAFGVRGTEFAQGPINLNGEEALKFVRSRDFADGDYTRVENQQLFMRSMAGEILSRDTITNPGKLNDLVEATTPYVALDGDFGAGTMVGLGTSMSSVRANDITSFTLPTAGLGTEGGGQSVVYVDWDELEEVQERFKNDDLADYQPDPR</sequence>
<feature type="transmembrane region" description="Helical" evidence="2">
    <location>
        <begin position="22"/>
        <end position="45"/>
    </location>
</feature>
<organism evidence="4 5">
    <name type="scientific">Enteractinococcus fodinae</name>
    <dbReference type="NCBI Taxonomy" id="684663"/>
    <lineage>
        <taxon>Bacteria</taxon>
        <taxon>Bacillati</taxon>
        <taxon>Actinomycetota</taxon>
        <taxon>Actinomycetes</taxon>
        <taxon>Micrococcales</taxon>
        <taxon>Micrococcaceae</taxon>
    </lineage>
</organism>
<keyword evidence="5" id="KW-1185">Reference proteome</keyword>
<evidence type="ECO:0000256" key="1">
    <source>
        <dbReference type="ARBA" id="ARBA00006068"/>
    </source>
</evidence>